<keyword evidence="9 14" id="KW-0472">Membrane</keyword>
<keyword evidence="7" id="KW-0735">Signal-anchor</keyword>
<evidence type="ECO:0000256" key="7">
    <source>
        <dbReference type="ARBA" id="ARBA00022968"/>
    </source>
</evidence>
<evidence type="ECO:0000256" key="4">
    <source>
        <dbReference type="ARBA" id="ARBA00022676"/>
    </source>
</evidence>
<dbReference type="GO" id="GO:0016757">
    <property type="term" value="F:glycosyltransferase activity"/>
    <property type="evidence" value="ECO:0007669"/>
    <property type="project" value="UniProtKB-KW"/>
</dbReference>
<sequence length="607" mass="69269">MEVGISRRQTTVWEKTVTLQPSFLSSHVTLFLLSSLHRQPPSLQLLHNMFSGGEKSLPVTTTTRRRAVDFVEIAEEDGAGHNHHQQQHHHVSAGPAVGGCGMLHRKMNAMLRVLRPGRNLSRWVLKALTMLVISTMFLKLMLMSRFLEFHANYKVMNHNSYFLIRPVLANHSNMVQRVVREKNGAGHALGLEQLWRSPRSDNYHKCIDRSSEETRSKTVPNGYILVHANGGLNQMKTGISDMVAIAKIMDATLVLPSLDHKSFWTDPSDFKEIFDWKHFKRALEVDIEVVESLPPEFAAVKPLRKAPPSYYGGEMLGLLRRQKVIEFTHSDSRLANNGVPDSIQRIRCRAMYEALRYTKEIEELGKKLVNRLTSNKEPYLALHLRYEKDMLAFTGCTHSLTSKEAQELRKLRYKVRHWKEKRINSTERRLQGGCPMTPREAAVFLEALGYPSATKIYIVAGEIYGQNGLNDLVNKYPNIHSHSSLATEEELQPFKQLQNQLAALDYIVALESDVFVYTFDGNMAKAVRGHRVFEGFRKTIDPDKENFVRLIEEMDEGKLTWENFSAQIESLHANRTGAPHPRLAGDSQKLEESFYANPFPDCICHKS</sequence>
<evidence type="ECO:0000256" key="13">
    <source>
        <dbReference type="ARBA" id="ARBA00030350"/>
    </source>
</evidence>
<evidence type="ECO:0000313" key="16">
    <source>
        <dbReference type="Proteomes" id="UP001187471"/>
    </source>
</evidence>
<evidence type="ECO:0000256" key="12">
    <source>
        <dbReference type="ARBA" id="ARBA00023277"/>
    </source>
</evidence>
<keyword evidence="10" id="KW-0325">Glycoprotein</keyword>
<evidence type="ECO:0000313" key="15">
    <source>
        <dbReference type="EMBL" id="KAK2983259.1"/>
    </source>
</evidence>
<feature type="transmembrane region" description="Helical" evidence="14">
    <location>
        <begin position="123"/>
        <end position="142"/>
    </location>
</feature>
<keyword evidence="11" id="KW-0294">Fucose metabolism</keyword>
<dbReference type="GO" id="GO:0005737">
    <property type="term" value="C:cytoplasm"/>
    <property type="evidence" value="ECO:0007669"/>
    <property type="project" value="TreeGrafter"/>
</dbReference>
<evidence type="ECO:0000256" key="2">
    <source>
        <dbReference type="ARBA" id="ARBA00004881"/>
    </source>
</evidence>
<protein>
    <recommendedName>
        <fullName evidence="13">O-fucosyltransferase family protein</fullName>
    </recommendedName>
</protein>
<dbReference type="AlphaFoldDB" id="A0AA88RDF2"/>
<proteinExistence type="inferred from homology"/>
<dbReference type="CDD" id="cd11299">
    <property type="entry name" value="O-FucT_plant"/>
    <property type="match status" value="1"/>
</dbReference>
<evidence type="ECO:0000256" key="5">
    <source>
        <dbReference type="ARBA" id="ARBA00022679"/>
    </source>
</evidence>
<reference evidence="15" key="1">
    <citation type="submission" date="2022-12" db="EMBL/GenBank/DDBJ databases">
        <title>Draft genome assemblies for two species of Escallonia (Escalloniales).</title>
        <authorList>
            <person name="Chanderbali A."/>
            <person name="Dervinis C."/>
            <person name="Anghel I."/>
            <person name="Soltis D."/>
            <person name="Soltis P."/>
            <person name="Zapata F."/>
        </authorList>
    </citation>
    <scope>NUCLEOTIDE SEQUENCE</scope>
    <source>
        <strain evidence="15">UCBG92.1500</strain>
        <tissue evidence="15">Leaf</tissue>
    </source>
</reference>
<dbReference type="InterPro" id="IPR024709">
    <property type="entry name" value="FucosylTrfase_pln"/>
</dbReference>
<keyword evidence="5" id="KW-0808">Transferase</keyword>
<evidence type="ECO:0000256" key="11">
    <source>
        <dbReference type="ARBA" id="ARBA00023253"/>
    </source>
</evidence>
<dbReference type="InterPro" id="IPR019378">
    <property type="entry name" value="GDP-Fuc_O-FucTrfase"/>
</dbReference>
<dbReference type="EMBL" id="JAVXUO010001346">
    <property type="protein sequence ID" value="KAK2983259.1"/>
    <property type="molecule type" value="Genomic_DNA"/>
</dbReference>
<keyword evidence="8 14" id="KW-1133">Transmembrane helix</keyword>
<evidence type="ECO:0000256" key="6">
    <source>
        <dbReference type="ARBA" id="ARBA00022692"/>
    </source>
</evidence>
<keyword evidence="12" id="KW-0119">Carbohydrate metabolism</keyword>
<comment type="pathway">
    <text evidence="2">Glycan metabolism.</text>
</comment>
<organism evidence="15 16">
    <name type="scientific">Escallonia rubra</name>
    <dbReference type="NCBI Taxonomy" id="112253"/>
    <lineage>
        <taxon>Eukaryota</taxon>
        <taxon>Viridiplantae</taxon>
        <taxon>Streptophyta</taxon>
        <taxon>Embryophyta</taxon>
        <taxon>Tracheophyta</taxon>
        <taxon>Spermatophyta</taxon>
        <taxon>Magnoliopsida</taxon>
        <taxon>eudicotyledons</taxon>
        <taxon>Gunneridae</taxon>
        <taxon>Pentapetalae</taxon>
        <taxon>asterids</taxon>
        <taxon>campanulids</taxon>
        <taxon>Escalloniales</taxon>
        <taxon>Escalloniaceae</taxon>
        <taxon>Escallonia</taxon>
    </lineage>
</organism>
<evidence type="ECO:0000256" key="8">
    <source>
        <dbReference type="ARBA" id="ARBA00022989"/>
    </source>
</evidence>
<dbReference type="Pfam" id="PF10250">
    <property type="entry name" value="O-FucT"/>
    <property type="match status" value="1"/>
</dbReference>
<accession>A0AA88RDF2</accession>
<dbReference type="GO" id="GO:0016020">
    <property type="term" value="C:membrane"/>
    <property type="evidence" value="ECO:0007669"/>
    <property type="project" value="UniProtKB-SubCell"/>
</dbReference>
<evidence type="ECO:0000256" key="14">
    <source>
        <dbReference type="SAM" id="Phobius"/>
    </source>
</evidence>
<evidence type="ECO:0000256" key="10">
    <source>
        <dbReference type="ARBA" id="ARBA00023180"/>
    </source>
</evidence>
<comment type="similarity">
    <text evidence="3">Belongs to the glycosyltransferase GT106 family.</text>
</comment>
<dbReference type="Proteomes" id="UP001187471">
    <property type="component" value="Unassembled WGS sequence"/>
</dbReference>
<name>A0AA88RDF2_9ASTE</name>
<evidence type="ECO:0000256" key="3">
    <source>
        <dbReference type="ARBA" id="ARBA00007737"/>
    </source>
</evidence>
<dbReference type="GO" id="GO:0006004">
    <property type="term" value="P:fucose metabolic process"/>
    <property type="evidence" value="ECO:0007669"/>
    <property type="project" value="UniProtKB-KW"/>
</dbReference>
<comment type="caution">
    <text evidence="15">The sequence shown here is derived from an EMBL/GenBank/DDBJ whole genome shotgun (WGS) entry which is preliminary data.</text>
</comment>
<dbReference type="PANTHER" id="PTHR31741:SF62">
    <property type="entry name" value="O-FUCOSYLTRANSFERASE FAMILY PROTEIN"/>
    <property type="match status" value="1"/>
</dbReference>
<evidence type="ECO:0000256" key="9">
    <source>
        <dbReference type="ARBA" id="ARBA00023136"/>
    </source>
</evidence>
<dbReference type="PANTHER" id="PTHR31741">
    <property type="entry name" value="OS02G0726500 PROTEIN-RELATED"/>
    <property type="match status" value="1"/>
</dbReference>
<gene>
    <name evidence="15" type="ORF">RJ640_023379</name>
</gene>
<keyword evidence="6 14" id="KW-0812">Transmembrane</keyword>
<keyword evidence="16" id="KW-1185">Reference proteome</keyword>
<keyword evidence="4" id="KW-0328">Glycosyltransferase</keyword>
<evidence type="ECO:0000256" key="1">
    <source>
        <dbReference type="ARBA" id="ARBA00004606"/>
    </source>
</evidence>
<comment type="subcellular location">
    <subcellularLocation>
        <location evidence="1">Membrane</location>
        <topology evidence="1">Single-pass type II membrane protein</topology>
    </subcellularLocation>
</comment>